<feature type="domain" description="Acyl-CoA dehydrogenase/oxidase C-terminal" evidence="6">
    <location>
        <begin position="214"/>
        <end position="328"/>
    </location>
</feature>
<dbReference type="SUPFAM" id="SSF47203">
    <property type="entry name" value="Acyl-CoA dehydrogenase C-terminal domain-like"/>
    <property type="match status" value="1"/>
</dbReference>
<dbReference type="Proteomes" id="UP001205740">
    <property type="component" value="Unassembled WGS sequence"/>
</dbReference>
<evidence type="ECO:0000256" key="1">
    <source>
        <dbReference type="ARBA" id="ARBA00001974"/>
    </source>
</evidence>
<dbReference type="Gene3D" id="1.10.540.10">
    <property type="entry name" value="Acyl-CoA dehydrogenase/oxidase, N-terminal domain"/>
    <property type="match status" value="1"/>
</dbReference>
<accession>A0ABT1H6I3</accession>
<dbReference type="InterPro" id="IPR037069">
    <property type="entry name" value="AcylCoA_DH/ox_N_sf"/>
</dbReference>
<dbReference type="PANTHER" id="PTHR43884:SF20">
    <property type="entry name" value="ACYL-COA DEHYDROGENASE FADE28"/>
    <property type="match status" value="1"/>
</dbReference>
<dbReference type="InterPro" id="IPR009100">
    <property type="entry name" value="AcylCoA_DH/oxidase_NM_dom_sf"/>
</dbReference>
<dbReference type="InterPro" id="IPR009075">
    <property type="entry name" value="AcylCo_DH/oxidase_C"/>
</dbReference>
<dbReference type="Gene3D" id="1.20.140.10">
    <property type="entry name" value="Butyryl-CoA Dehydrogenase, subunit A, domain 3"/>
    <property type="match status" value="1"/>
</dbReference>
<evidence type="ECO:0000256" key="2">
    <source>
        <dbReference type="ARBA" id="ARBA00009347"/>
    </source>
</evidence>
<evidence type="ECO:0000256" key="3">
    <source>
        <dbReference type="ARBA" id="ARBA00022630"/>
    </source>
</evidence>
<keyword evidence="8" id="KW-1185">Reference proteome</keyword>
<dbReference type="Pfam" id="PF00441">
    <property type="entry name" value="Acyl-CoA_dh_1"/>
    <property type="match status" value="1"/>
</dbReference>
<protein>
    <recommendedName>
        <fullName evidence="6">Acyl-CoA dehydrogenase/oxidase C-terminal domain-containing protein</fullName>
    </recommendedName>
</protein>
<dbReference type="SUPFAM" id="SSF56645">
    <property type="entry name" value="Acyl-CoA dehydrogenase NM domain-like"/>
    <property type="match status" value="1"/>
</dbReference>
<organism evidence="7 8">
    <name type="scientific">Williamsia serinedens</name>
    <dbReference type="NCBI Taxonomy" id="391736"/>
    <lineage>
        <taxon>Bacteria</taxon>
        <taxon>Bacillati</taxon>
        <taxon>Actinomycetota</taxon>
        <taxon>Actinomycetes</taxon>
        <taxon>Mycobacteriales</taxon>
        <taxon>Nocardiaceae</taxon>
        <taxon>Williamsia</taxon>
    </lineage>
</organism>
<keyword evidence="3" id="KW-0285">Flavoprotein</keyword>
<dbReference type="InterPro" id="IPR036250">
    <property type="entry name" value="AcylCo_DH-like_C"/>
</dbReference>
<reference evidence="7 8" key="1">
    <citation type="submission" date="2022-06" db="EMBL/GenBank/DDBJ databases">
        <title>Genomic Encyclopedia of Archaeal and Bacterial Type Strains, Phase II (KMG-II): from individual species to whole genera.</title>
        <authorList>
            <person name="Goeker M."/>
        </authorList>
    </citation>
    <scope>NUCLEOTIDE SEQUENCE [LARGE SCALE GENOMIC DNA]</scope>
    <source>
        <strain evidence="7 8">DSM 45037</strain>
    </source>
</reference>
<comment type="cofactor">
    <cofactor evidence="1">
        <name>FAD</name>
        <dbReference type="ChEBI" id="CHEBI:57692"/>
    </cofactor>
</comment>
<comment type="caution">
    <text evidence="7">The sequence shown here is derived from an EMBL/GenBank/DDBJ whole genome shotgun (WGS) entry which is preliminary data.</text>
</comment>
<keyword evidence="5" id="KW-0560">Oxidoreductase</keyword>
<evidence type="ECO:0000256" key="4">
    <source>
        <dbReference type="ARBA" id="ARBA00022827"/>
    </source>
</evidence>
<gene>
    <name evidence="7" type="ORF">LX12_004066</name>
</gene>
<evidence type="ECO:0000256" key="5">
    <source>
        <dbReference type="ARBA" id="ARBA00023002"/>
    </source>
</evidence>
<evidence type="ECO:0000313" key="8">
    <source>
        <dbReference type="Proteomes" id="UP001205740"/>
    </source>
</evidence>
<proteinExistence type="inferred from homology"/>
<dbReference type="EMBL" id="JAMTCG010000008">
    <property type="protein sequence ID" value="MCP2162854.1"/>
    <property type="molecule type" value="Genomic_DNA"/>
</dbReference>
<evidence type="ECO:0000313" key="7">
    <source>
        <dbReference type="EMBL" id="MCP2162854.1"/>
    </source>
</evidence>
<name>A0ABT1H6I3_9NOCA</name>
<sequence>MDFTPDPTAVAVADVATDVLRRHEPTWDDRFDGVGGFETRLWSAMGDAGVTVLALPESRGGDGVGILGLAPLLRSLGENAAVTPAPGTLVAAVAAGDTPAAGRIAEIVAAGGHVAVAVSEPGAALTASPQTSVVDGRVTGTKTGVLHAETAGAVVVTTDTGAVLVPLDAPGVGATRTPTSSGWGEYTLTFDHVAVDVEASRLAGDARLVRDLFRYALAAYADGLIAGATRITADHVTQREQFGKPIGTFQAVSQQIADIYVIGRSMNLAVTAAGWRLSEGLDADRDLALATWWLASELPATVRTMTHLHGGVGVDITYPLHRYFSVVKDLARLVGGATARLDELAEQEF</sequence>
<keyword evidence="4" id="KW-0274">FAD</keyword>
<comment type="similarity">
    <text evidence="2">Belongs to the acyl-CoA dehydrogenase family.</text>
</comment>
<evidence type="ECO:0000259" key="6">
    <source>
        <dbReference type="Pfam" id="PF00441"/>
    </source>
</evidence>
<dbReference type="PANTHER" id="PTHR43884">
    <property type="entry name" value="ACYL-COA DEHYDROGENASE"/>
    <property type="match status" value="1"/>
</dbReference>
<dbReference type="RefSeq" id="WP_253656425.1">
    <property type="nucleotide sequence ID" value="NZ_BAAAOE010000006.1"/>
</dbReference>